<dbReference type="SUPFAM" id="SSF69572">
    <property type="entry name" value="Activating enzymes of the ubiquitin-like proteins"/>
    <property type="match status" value="1"/>
</dbReference>
<proteinExistence type="predicted"/>
<dbReference type="AlphaFoldDB" id="A0A6N2MKV5"/>
<reference evidence="1" key="1">
    <citation type="submission" date="2019-03" db="EMBL/GenBank/DDBJ databases">
        <authorList>
            <person name="Mank J."/>
            <person name="Almeida P."/>
        </authorList>
    </citation>
    <scope>NUCLEOTIDE SEQUENCE</scope>
    <source>
        <strain evidence="1">78183</strain>
    </source>
</reference>
<dbReference type="GO" id="GO:0008641">
    <property type="term" value="F:ubiquitin-like modifier activating enzyme activity"/>
    <property type="evidence" value="ECO:0007669"/>
    <property type="project" value="InterPro"/>
</dbReference>
<protein>
    <submittedName>
        <fullName evidence="1">Uncharacterized protein</fullName>
    </submittedName>
</protein>
<organism evidence="1">
    <name type="scientific">Salix viminalis</name>
    <name type="common">Common osier</name>
    <name type="synonym">Basket willow</name>
    <dbReference type="NCBI Taxonomy" id="40686"/>
    <lineage>
        <taxon>Eukaryota</taxon>
        <taxon>Viridiplantae</taxon>
        <taxon>Streptophyta</taxon>
        <taxon>Embryophyta</taxon>
        <taxon>Tracheophyta</taxon>
        <taxon>Spermatophyta</taxon>
        <taxon>Magnoliopsida</taxon>
        <taxon>eudicotyledons</taxon>
        <taxon>Gunneridae</taxon>
        <taxon>Pentapetalae</taxon>
        <taxon>rosids</taxon>
        <taxon>fabids</taxon>
        <taxon>Malpighiales</taxon>
        <taxon>Salicaceae</taxon>
        <taxon>Saliceae</taxon>
        <taxon>Salix</taxon>
    </lineage>
</organism>
<dbReference type="EMBL" id="CAADRP010001723">
    <property type="protein sequence ID" value="VFU50299.1"/>
    <property type="molecule type" value="Genomic_DNA"/>
</dbReference>
<sequence length="75" mass="8436">MVAMDEDNYKEAIEASFKVFAPRGISSDLLQIIHDSCSEVDSNSSDFWVMVAALKLFQCPIGVCETRSPIYMDRI</sequence>
<dbReference type="InterPro" id="IPR035985">
    <property type="entry name" value="Ubiquitin-activating_enz"/>
</dbReference>
<gene>
    <name evidence="1" type="ORF">SVIM_LOCUS334543</name>
</gene>
<accession>A0A6N2MKV5</accession>
<name>A0A6N2MKV5_SALVM</name>
<evidence type="ECO:0000313" key="1">
    <source>
        <dbReference type="EMBL" id="VFU50299.1"/>
    </source>
</evidence>